<comment type="caution">
    <text evidence="2">The sequence shown here is derived from an EMBL/GenBank/DDBJ whole genome shotgun (WGS) entry which is preliminary data.</text>
</comment>
<feature type="domain" description="N-acetyltransferase" evidence="1">
    <location>
        <begin position="2"/>
        <end position="194"/>
    </location>
</feature>
<dbReference type="PROSITE" id="PS51186">
    <property type="entry name" value="GNAT"/>
    <property type="match status" value="1"/>
</dbReference>
<dbReference type="EMBL" id="BAAAZG010000040">
    <property type="protein sequence ID" value="GAA4087181.1"/>
    <property type="molecule type" value="Genomic_DNA"/>
</dbReference>
<protein>
    <submittedName>
        <fullName evidence="2">GNAT family N-acetyltransferase</fullName>
    </submittedName>
</protein>
<dbReference type="RefSeq" id="WP_344952956.1">
    <property type="nucleotide sequence ID" value="NZ_BAAAZG010000040.1"/>
</dbReference>
<dbReference type="Pfam" id="PF00583">
    <property type="entry name" value="Acetyltransf_1"/>
    <property type="match status" value="1"/>
</dbReference>
<dbReference type="InterPro" id="IPR052523">
    <property type="entry name" value="Trichothecene_AcTrans"/>
</dbReference>
<dbReference type="CDD" id="cd04301">
    <property type="entry name" value="NAT_SF"/>
    <property type="match status" value="1"/>
</dbReference>
<name>A0ABP7WGD8_9ACTN</name>
<dbReference type="Proteomes" id="UP001500683">
    <property type="component" value="Unassembled WGS sequence"/>
</dbReference>
<evidence type="ECO:0000313" key="2">
    <source>
        <dbReference type="EMBL" id="GAA4087181.1"/>
    </source>
</evidence>
<gene>
    <name evidence="2" type="ORF">GCM10022214_54280</name>
</gene>
<dbReference type="SUPFAM" id="SSF55729">
    <property type="entry name" value="Acyl-CoA N-acyltransferases (Nat)"/>
    <property type="match status" value="1"/>
</dbReference>
<accession>A0ABP7WGD8</accession>
<evidence type="ECO:0000313" key="3">
    <source>
        <dbReference type="Proteomes" id="UP001500683"/>
    </source>
</evidence>
<organism evidence="2 3">
    <name type="scientific">Actinomadura miaoliensis</name>
    <dbReference type="NCBI Taxonomy" id="430685"/>
    <lineage>
        <taxon>Bacteria</taxon>
        <taxon>Bacillati</taxon>
        <taxon>Actinomycetota</taxon>
        <taxon>Actinomycetes</taxon>
        <taxon>Streptosporangiales</taxon>
        <taxon>Thermomonosporaceae</taxon>
        <taxon>Actinomadura</taxon>
    </lineage>
</organism>
<keyword evidence="3" id="KW-1185">Reference proteome</keyword>
<dbReference type="Gene3D" id="3.40.630.30">
    <property type="match status" value="1"/>
</dbReference>
<evidence type="ECO:0000259" key="1">
    <source>
        <dbReference type="PROSITE" id="PS51186"/>
    </source>
</evidence>
<reference evidence="3" key="1">
    <citation type="journal article" date="2019" name="Int. J. Syst. Evol. Microbiol.">
        <title>The Global Catalogue of Microorganisms (GCM) 10K type strain sequencing project: providing services to taxonomists for standard genome sequencing and annotation.</title>
        <authorList>
            <consortium name="The Broad Institute Genomics Platform"/>
            <consortium name="The Broad Institute Genome Sequencing Center for Infectious Disease"/>
            <person name="Wu L."/>
            <person name="Ma J."/>
        </authorList>
    </citation>
    <scope>NUCLEOTIDE SEQUENCE [LARGE SCALE GENOMIC DNA]</scope>
    <source>
        <strain evidence="3">JCM 16702</strain>
    </source>
</reference>
<dbReference type="PANTHER" id="PTHR42791">
    <property type="entry name" value="GNAT FAMILY ACETYLTRANSFERASE"/>
    <property type="match status" value="1"/>
</dbReference>
<sequence length="194" mass="20980">MVNVREATIDDLPQAAETLAAAFADYPWTRHTVAHDDHVGRIRRIQALFFEHIGLAHGRVWVADDGRAVAVWTTPDTDAEAAFGEIGPLVTELAGDRAEISERAEAALNPYRPTEPVWFLGTVGVHPAVQGKGLGRAVLEPGIQAAAEAKVPAFLETADPGNVAFYRKLGFEVVAEVDVPDNGPKTWCMSRPPH</sequence>
<proteinExistence type="predicted"/>
<dbReference type="InterPro" id="IPR000182">
    <property type="entry name" value="GNAT_dom"/>
</dbReference>
<dbReference type="PANTHER" id="PTHR42791:SF1">
    <property type="entry name" value="N-ACETYLTRANSFERASE DOMAIN-CONTAINING PROTEIN"/>
    <property type="match status" value="1"/>
</dbReference>
<dbReference type="InterPro" id="IPR016181">
    <property type="entry name" value="Acyl_CoA_acyltransferase"/>
</dbReference>